<evidence type="ECO:0000313" key="2">
    <source>
        <dbReference type="EMBL" id="GBP15329.1"/>
    </source>
</evidence>
<feature type="region of interest" description="Disordered" evidence="1">
    <location>
        <begin position="1"/>
        <end position="27"/>
    </location>
</feature>
<gene>
    <name evidence="2" type="ORF">EVAR_72396_1</name>
</gene>
<proteinExistence type="predicted"/>
<accession>A0A4C1TL72</accession>
<comment type="caution">
    <text evidence="2">The sequence shown here is derived from an EMBL/GenBank/DDBJ whole genome shotgun (WGS) entry which is preliminary data.</text>
</comment>
<evidence type="ECO:0000313" key="3">
    <source>
        <dbReference type="Proteomes" id="UP000299102"/>
    </source>
</evidence>
<name>A0A4C1TL72_EUMVA</name>
<organism evidence="2 3">
    <name type="scientific">Eumeta variegata</name>
    <name type="common">Bagworm moth</name>
    <name type="synonym">Eumeta japonica</name>
    <dbReference type="NCBI Taxonomy" id="151549"/>
    <lineage>
        <taxon>Eukaryota</taxon>
        <taxon>Metazoa</taxon>
        <taxon>Ecdysozoa</taxon>
        <taxon>Arthropoda</taxon>
        <taxon>Hexapoda</taxon>
        <taxon>Insecta</taxon>
        <taxon>Pterygota</taxon>
        <taxon>Neoptera</taxon>
        <taxon>Endopterygota</taxon>
        <taxon>Lepidoptera</taxon>
        <taxon>Glossata</taxon>
        <taxon>Ditrysia</taxon>
        <taxon>Tineoidea</taxon>
        <taxon>Psychidae</taxon>
        <taxon>Oiketicinae</taxon>
        <taxon>Eumeta</taxon>
    </lineage>
</organism>
<dbReference type="AlphaFoldDB" id="A0A4C1TL72"/>
<dbReference type="Proteomes" id="UP000299102">
    <property type="component" value="Unassembled WGS sequence"/>
</dbReference>
<sequence length="71" mass="8126">MRLQHAEGQSVRGRHVLLRKESSPYSPERCPAFLKKARCGVHPSQGFKGSLAVNFKILPNKLKLQNCIRRR</sequence>
<dbReference type="EMBL" id="BGZK01005755">
    <property type="protein sequence ID" value="GBP15329.1"/>
    <property type="molecule type" value="Genomic_DNA"/>
</dbReference>
<keyword evidence="3" id="KW-1185">Reference proteome</keyword>
<protein>
    <submittedName>
        <fullName evidence="2">Uncharacterized protein</fullName>
    </submittedName>
</protein>
<evidence type="ECO:0000256" key="1">
    <source>
        <dbReference type="SAM" id="MobiDB-lite"/>
    </source>
</evidence>
<reference evidence="2 3" key="1">
    <citation type="journal article" date="2019" name="Commun. Biol.">
        <title>The bagworm genome reveals a unique fibroin gene that provides high tensile strength.</title>
        <authorList>
            <person name="Kono N."/>
            <person name="Nakamura H."/>
            <person name="Ohtoshi R."/>
            <person name="Tomita M."/>
            <person name="Numata K."/>
            <person name="Arakawa K."/>
        </authorList>
    </citation>
    <scope>NUCLEOTIDE SEQUENCE [LARGE SCALE GENOMIC DNA]</scope>
</reference>